<sequence length="278" mass="30561">MGDELRAPLKIGICQMPVTEDKDINNAKARSMLREAAEQGSQLVILPEMFNCPYKTSVFQKFAEQYPGGKTIAMLSEVARQEQIYLVGGSIPELEDGVIYNTSFIFGPGGELLGKHQKIHLFDADIEDGPCFQESKALGAGSKATVVETPLGTIGVCVCYDIRFPELSRSMVLRGAELIIIPAAFNMTTGPAHWELLLKARAVDNQAYVVGAGQAPNEQACYICYGHSAVVDPWGRITARAGGEETIIYADIDFDLVAKIRRELPLLKHRRPDLYQIK</sequence>
<dbReference type="Pfam" id="PF00795">
    <property type="entry name" value="CN_hydrolase"/>
    <property type="match status" value="1"/>
</dbReference>
<dbReference type="AlphaFoldDB" id="A0A4Y7R7Z6"/>
<accession>A0A4Y7R7Z6</accession>
<evidence type="ECO:0000259" key="3">
    <source>
        <dbReference type="PROSITE" id="PS50263"/>
    </source>
</evidence>
<dbReference type="CDD" id="cd07572">
    <property type="entry name" value="nit"/>
    <property type="match status" value="1"/>
</dbReference>
<dbReference type="GO" id="GO:0006541">
    <property type="term" value="P:glutamine metabolic process"/>
    <property type="evidence" value="ECO:0007669"/>
    <property type="project" value="TreeGrafter"/>
</dbReference>
<keyword evidence="5" id="KW-1185">Reference proteome</keyword>
<dbReference type="EMBL" id="QFGA01000003">
    <property type="protein sequence ID" value="TEB04892.1"/>
    <property type="molecule type" value="Genomic_DNA"/>
</dbReference>
<dbReference type="InterPro" id="IPR003010">
    <property type="entry name" value="C-N_Hydrolase"/>
</dbReference>
<dbReference type="Proteomes" id="UP000298324">
    <property type="component" value="Unassembled WGS sequence"/>
</dbReference>
<dbReference type="PANTHER" id="PTHR23088">
    <property type="entry name" value="NITRILASE-RELATED"/>
    <property type="match status" value="1"/>
</dbReference>
<dbReference type="SUPFAM" id="SSF56317">
    <property type="entry name" value="Carbon-nitrogen hydrolase"/>
    <property type="match status" value="1"/>
</dbReference>
<gene>
    <name evidence="4" type="ORF">Psch_03655</name>
</gene>
<dbReference type="PROSITE" id="PS01227">
    <property type="entry name" value="UPF0012"/>
    <property type="match status" value="1"/>
</dbReference>
<proteinExistence type="inferred from homology"/>
<dbReference type="InterPro" id="IPR036526">
    <property type="entry name" value="C-N_Hydrolase_sf"/>
</dbReference>
<reference evidence="4 5" key="1">
    <citation type="journal article" date="2018" name="Environ. Microbiol.">
        <title>Novel energy conservation strategies and behaviour of Pelotomaculum schinkii driving syntrophic propionate catabolism.</title>
        <authorList>
            <person name="Hidalgo-Ahumada C.A.P."/>
            <person name="Nobu M.K."/>
            <person name="Narihiro T."/>
            <person name="Tamaki H."/>
            <person name="Liu W.T."/>
            <person name="Kamagata Y."/>
            <person name="Stams A.J.M."/>
            <person name="Imachi H."/>
            <person name="Sousa D.Z."/>
        </authorList>
    </citation>
    <scope>NUCLEOTIDE SEQUENCE [LARGE SCALE GENOMIC DNA]</scope>
    <source>
        <strain evidence="4 5">HH</strain>
    </source>
</reference>
<dbReference type="GO" id="GO:0006528">
    <property type="term" value="P:asparagine metabolic process"/>
    <property type="evidence" value="ECO:0007669"/>
    <property type="project" value="TreeGrafter"/>
</dbReference>
<protein>
    <submittedName>
        <fullName evidence="4">2-oxoglutaramate amidase</fullName>
        <ecNumber evidence="4">3.5.1.111</ecNumber>
    </submittedName>
</protein>
<organism evidence="4 5">
    <name type="scientific">Pelotomaculum schinkii</name>
    <dbReference type="NCBI Taxonomy" id="78350"/>
    <lineage>
        <taxon>Bacteria</taxon>
        <taxon>Bacillati</taxon>
        <taxon>Bacillota</taxon>
        <taxon>Clostridia</taxon>
        <taxon>Eubacteriales</taxon>
        <taxon>Desulfotomaculaceae</taxon>
        <taxon>Pelotomaculum</taxon>
    </lineage>
</organism>
<comment type="caution">
    <text evidence="4">The sequence shown here is derived from an EMBL/GenBank/DDBJ whole genome shotgun (WGS) entry which is preliminary data.</text>
</comment>
<feature type="domain" description="CN hydrolase" evidence="3">
    <location>
        <begin position="9"/>
        <end position="254"/>
    </location>
</feature>
<dbReference type="PROSITE" id="PS50263">
    <property type="entry name" value="CN_HYDROLASE"/>
    <property type="match status" value="1"/>
</dbReference>
<dbReference type="GO" id="GO:0106008">
    <property type="term" value="F:2-oxoglutaramate amidase activity"/>
    <property type="evidence" value="ECO:0007669"/>
    <property type="project" value="UniProtKB-EC"/>
</dbReference>
<name>A0A4Y7R7Z6_9FIRM</name>
<comment type="similarity">
    <text evidence="1">Belongs to the carbon-nitrogen hydrolase superfamily. NIT1/NIT2 family.</text>
</comment>
<evidence type="ECO:0000313" key="4">
    <source>
        <dbReference type="EMBL" id="TEB04892.1"/>
    </source>
</evidence>
<dbReference type="InterPro" id="IPR001110">
    <property type="entry name" value="UPF0012_CS"/>
</dbReference>
<dbReference type="GO" id="GO:0006107">
    <property type="term" value="P:oxaloacetate metabolic process"/>
    <property type="evidence" value="ECO:0007669"/>
    <property type="project" value="TreeGrafter"/>
</dbReference>
<evidence type="ECO:0000256" key="2">
    <source>
        <dbReference type="ARBA" id="ARBA00022801"/>
    </source>
</evidence>
<evidence type="ECO:0000313" key="5">
    <source>
        <dbReference type="Proteomes" id="UP000298324"/>
    </source>
</evidence>
<dbReference type="PANTHER" id="PTHR23088:SF30">
    <property type="entry name" value="OMEGA-AMIDASE NIT2"/>
    <property type="match status" value="1"/>
</dbReference>
<evidence type="ECO:0000256" key="1">
    <source>
        <dbReference type="ARBA" id="ARBA00010613"/>
    </source>
</evidence>
<keyword evidence="2 4" id="KW-0378">Hydrolase</keyword>
<dbReference type="EC" id="3.5.1.111" evidence="4"/>
<dbReference type="InterPro" id="IPR045254">
    <property type="entry name" value="Nit1/2_C-N_Hydrolase"/>
</dbReference>
<dbReference type="Gene3D" id="3.60.110.10">
    <property type="entry name" value="Carbon-nitrogen hydrolase"/>
    <property type="match status" value="1"/>
</dbReference>
<dbReference type="GO" id="GO:0050152">
    <property type="term" value="F:omega-amidase activity"/>
    <property type="evidence" value="ECO:0007669"/>
    <property type="project" value="TreeGrafter"/>
</dbReference>